<gene>
    <name evidence="1" type="ORF">J2W83_001731</name>
</gene>
<reference evidence="1" key="1">
    <citation type="submission" date="2023-07" db="EMBL/GenBank/DDBJ databases">
        <title>Sorghum-associated microbial communities from plants grown in Nebraska, USA.</title>
        <authorList>
            <person name="Schachtman D."/>
        </authorList>
    </citation>
    <scope>NUCLEOTIDE SEQUENCE</scope>
    <source>
        <strain evidence="1">BE56</strain>
    </source>
</reference>
<accession>A0ACC6K157</accession>
<organism evidence="1 2">
    <name type="scientific">Pseudomonas hunanensis</name>
    <dbReference type="NCBI Taxonomy" id="1247546"/>
    <lineage>
        <taxon>Bacteria</taxon>
        <taxon>Pseudomonadati</taxon>
        <taxon>Pseudomonadota</taxon>
        <taxon>Gammaproteobacteria</taxon>
        <taxon>Pseudomonadales</taxon>
        <taxon>Pseudomonadaceae</taxon>
        <taxon>Pseudomonas</taxon>
    </lineage>
</organism>
<evidence type="ECO:0000313" key="2">
    <source>
        <dbReference type="Proteomes" id="UP001259587"/>
    </source>
</evidence>
<protein>
    <submittedName>
        <fullName evidence="1">Outer membrane protein OmpA-like peptidoglycan-associated protein</fullName>
    </submittedName>
</protein>
<proteinExistence type="predicted"/>
<sequence>MSTLIATPRAVLPLVLVALSAALAPKAFAGFELIDSPAAPVSRATAPPQGQDAAQMQQTINALRVEIQSLRVRLAAAEADANGSRQELLAISAQQEQIQGLINHMTLNFAFGHSRFGPSAADAEVLVRSAHTARQVKIFGYTDSVGTMEANRRVAQLRAEAAKLYLVQRGVEASKISAQGQVGNYIASNDTATGRAVNRRVEFEFSATANEARSSYEVSERPVQVSGLQAHVIQE</sequence>
<keyword evidence="2" id="KW-1185">Reference proteome</keyword>
<comment type="caution">
    <text evidence="1">The sequence shown here is derived from an EMBL/GenBank/DDBJ whole genome shotgun (WGS) entry which is preliminary data.</text>
</comment>
<evidence type="ECO:0000313" key="1">
    <source>
        <dbReference type="EMBL" id="MDR6712136.1"/>
    </source>
</evidence>
<name>A0ACC6K157_9PSED</name>
<dbReference type="EMBL" id="JAVDTH010000007">
    <property type="protein sequence ID" value="MDR6712136.1"/>
    <property type="molecule type" value="Genomic_DNA"/>
</dbReference>
<dbReference type="Proteomes" id="UP001259587">
    <property type="component" value="Unassembled WGS sequence"/>
</dbReference>